<keyword evidence="14" id="KW-1185">Reference proteome</keyword>
<keyword evidence="6 9" id="KW-0378">Hydrolase</keyword>
<evidence type="ECO:0000256" key="1">
    <source>
        <dbReference type="ARBA" id="ARBA00022475"/>
    </source>
</evidence>
<keyword evidence="4 9" id="KW-0645">Protease</keyword>
<dbReference type="InterPro" id="IPR001466">
    <property type="entry name" value="Beta-lactam-related"/>
</dbReference>
<protein>
    <recommendedName>
        <fullName evidence="9">Putative D-alanyl-D-alanine carboxypeptidase</fullName>
        <ecNumber evidence="9">3.4.16.4</ecNumber>
    </recommendedName>
    <alternativeName>
        <fullName evidence="9">DD-carboxypeptidase</fullName>
        <shortName evidence="9">DD-CPase</shortName>
    </alternativeName>
</protein>
<evidence type="ECO:0000256" key="2">
    <source>
        <dbReference type="ARBA" id="ARBA00022519"/>
    </source>
</evidence>
<feature type="signal peptide" evidence="10">
    <location>
        <begin position="1"/>
        <end position="28"/>
    </location>
</feature>
<dbReference type="OrthoDB" id="119951at2"/>
<reference evidence="14 15" key="1">
    <citation type="submission" date="2018-01" db="EMBL/GenBank/DDBJ databases">
        <title>Superficieibacter electus gen. nov., sp. nov., an extended-spectrum beta-lactamase possessing member of the Enterobacteriaceae family, isolated from intensive care unit surfaces.</title>
        <authorList>
            <person name="Potter R.F."/>
            <person name="D'Souza A.W."/>
        </authorList>
    </citation>
    <scope>NUCLEOTIDE SEQUENCE [LARGE SCALE GENOMIC DNA]</scope>
    <source>
        <strain evidence="13 15">BP-1</strain>
        <strain evidence="12 14">BP-2</strain>
    </source>
</reference>
<evidence type="ECO:0000256" key="7">
    <source>
        <dbReference type="ARBA" id="ARBA00022989"/>
    </source>
</evidence>
<dbReference type="SUPFAM" id="SSF56601">
    <property type="entry name" value="beta-lactamase/transpeptidase-like"/>
    <property type="match status" value="1"/>
</dbReference>
<dbReference type="AlphaFoldDB" id="A0A2P5GK56"/>
<dbReference type="NCBIfam" id="NF002968">
    <property type="entry name" value="PRK03642.1"/>
    <property type="match status" value="1"/>
</dbReference>
<proteinExistence type="inferred from homology"/>
<comment type="subcellular location">
    <subcellularLocation>
        <location evidence="9">Cell inner membrane</location>
        <topology evidence="9">Single-pass membrane protein</topology>
    </subcellularLocation>
</comment>
<comment type="catalytic activity">
    <reaction evidence="9">
        <text>Preferential cleavage: (Ac)2-L-Lys-D-Ala-|-D-Ala. Also transpeptidation of peptidyl-alanyl moieties that are N-acyl substituents of D-alanine.</text>
        <dbReference type="EC" id="3.4.16.4"/>
    </reaction>
</comment>
<dbReference type="InterPro" id="IPR012338">
    <property type="entry name" value="Beta-lactam/transpept-like"/>
</dbReference>
<evidence type="ECO:0000256" key="6">
    <source>
        <dbReference type="ARBA" id="ARBA00022801"/>
    </source>
</evidence>
<accession>A0A2P5GK56</accession>
<evidence type="ECO:0000313" key="13">
    <source>
        <dbReference type="EMBL" id="POP44518.1"/>
    </source>
</evidence>
<dbReference type="EMBL" id="PQGD01000020">
    <property type="protein sequence ID" value="POP44518.1"/>
    <property type="molecule type" value="Genomic_DNA"/>
</dbReference>
<keyword evidence="5 9" id="KW-0812">Transmembrane</keyword>
<dbReference type="PANTHER" id="PTHR43283">
    <property type="entry name" value="BETA-LACTAMASE-RELATED"/>
    <property type="match status" value="1"/>
</dbReference>
<dbReference type="InterPro" id="IPR050789">
    <property type="entry name" value="Diverse_Enzym_Activities"/>
</dbReference>
<keyword evidence="2 9" id="KW-0997">Cell inner membrane</keyword>
<keyword evidence="3 9" id="KW-0121">Carboxypeptidase</keyword>
<evidence type="ECO:0000313" key="15">
    <source>
        <dbReference type="Proteomes" id="UP000247005"/>
    </source>
</evidence>
<comment type="similarity">
    <text evidence="9">Belongs to the peptidase S12 family. YfeW subfamily.</text>
</comment>
<keyword evidence="10" id="KW-0732">Signal</keyword>
<evidence type="ECO:0000313" key="12">
    <source>
        <dbReference type="EMBL" id="POP42211.1"/>
    </source>
</evidence>
<dbReference type="PANTHER" id="PTHR43283:SF11">
    <property type="entry name" value="BETA-LACTAMASE-RELATED DOMAIN-CONTAINING PROTEIN"/>
    <property type="match status" value="1"/>
</dbReference>
<feature type="domain" description="Beta-lactamase-related" evidence="11">
    <location>
        <begin position="53"/>
        <end position="417"/>
    </location>
</feature>
<comment type="caution">
    <text evidence="13">The sequence shown here is derived from an EMBL/GenBank/DDBJ whole genome shotgun (WGS) entry which is preliminary data.</text>
</comment>
<dbReference type="Proteomes" id="UP000237073">
    <property type="component" value="Unassembled WGS sequence"/>
</dbReference>
<dbReference type="GO" id="GO:0005886">
    <property type="term" value="C:plasma membrane"/>
    <property type="evidence" value="ECO:0007669"/>
    <property type="project" value="UniProtKB-SubCell"/>
</dbReference>
<keyword evidence="7 9" id="KW-1133">Transmembrane helix</keyword>
<dbReference type="Proteomes" id="UP000247005">
    <property type="component" value="Unassembled WGS sequence"/>
</dbReference>
<organism evidence="13 15">
    <name type="scientific">Superficieibacter electus</name>
    <dbReference type="NCBI Taxonomy" id="2022662"/>
    <lineage>
        <taxon>Bacteria</taxon>
        <taxon>Pseudomonadati</taxon>
        <taxon>Pseudomonadota</taxon>
        <taxon>Gammaproteobacteria</taxon>
        <taxon>Enterobacterales</taxon>
        <taxon>Enterobacteriaceae</taxon>
        <taxon>Superficieibacter</taxon>
    </lineage>
</organism>
<dbReference type="HAMAP" id="MF_01034">
    <property type="entry name" value="S12_YfeW"/>
    <property type="match status" value="1"/>
</dbReference>
<name>A0A2P5GK56_9ENTR</name>
<dbReference type="Gene3D" id="3.40.710.10">
    <property type="entry name" value="DD-peptidase/beta-lactamase superfamily"/>
    <property type="match status" value="1"/>
</dbReference>
<sequence length="442" mass="48504">MSIYVKGLAMKLTPLLAVFFAVVLPAQAADTAPLTVASPESVGFDSQKLHRLESWIQQQVDAGYPGMNVLILKDNHIVLQKAWGYAKKYEGSTLLSTPVKATPETLYDLASNTKMYATNFALQKLVYEGKININDTVAHYLPGFADRPTDKIKGKDTLRIVDILHHTAGFPADPQYPNKKVAGTLYSQNKATTLEMIKRTPLEYAPGSRHVYSDVDYMILGFIIESVTGQPLDHYVEENIYRPLGLTHTVFNPLQKGFQPAQIAATELHGNTRDGVIDFPNVRTYTLQGEVHDEKAWYSMGGVSGHAGLFSNTGDIAILMQVMLNGGHYKNVTLFDQKTTEAFTRSSSADPTYGLGWRVNANASMTSTFGMLATPQTYGHTGWTGTLTVIDPQKHMAIVVLSNKPHSPVADPHVNPNLFVSGQLPAATYGWIVDGVYGALKR</sequence>
<keyword evidence="1 9" id="KW-1003">Cell membrane</keyword>
<dbReference type="EMBL" id="PQGE01000021">
    <property type="protein sequence ID" value="POP42211.1"/>
    <property type="molecule type" value="Genomic_DNA"/>
</dbReference>
<dbReference type="InterPro" id="IPR022849">
    <property type="entry name" value="Pept_S12_YfeW/YbbE-like"/>
</dbReference>
<evidence type="ECO:0000256" key="10">
    <source>
        <dbReference type="SAM" id="SignalP"/>
    </source>
</evidence>
<feature type="chain" id="PRO_5015206174" description="Putative D-alanyl-D-alanine carboxypeptidase" evidence="10">
    <location>
        <begin position="29"/>
        <end position="442"/>
    </location>
</feature>
<evidence type="ECO:0000256" key="9">
    <source>
        <dbReference type="HAMAP-Rule" id="MF_01034"/>
    </source>
</evidence>
<evidence type="ECO:0000259" key="11">
    <source>
        <dbReference type="Pfam" id="PF00144"/>
    </source>
</evidence>
<evidence type="ECO:0000256" key="3">
    <source>
        <dbReference type="ARBA" id="ARBA00022645"/>
    </source>
</evidence>
<gene>
    <name evidence="9" type="primary">yfeW</name>
    <name evidence="13" type="ORF">CHU32_21440</name>
    <name evidence="12" type="ORF">CHU33_20555</name>
</gene>
<dbReference type="EC" id="3.4.16.4" evidence="9"/>
<evidence type="ECO:0000256" key="5">
    <source>
        <dbReference type="ARBA" id="ARBA00022692"/>
    </source>
</evidence>
<evidence type="ECO:0000256" key="8">
    <source>
        <dbReference type="ARBA" id="ARBA00023136"/>
    </source>
</evidence>
<dbReference type="GO" id="GO:0009002">
    <property type="term" value="F:serine-type D-Ala-D-Ala carboxypeptidase activity"/>
    <property type="evidence" value="ECO:0007669"/>
    <property type="project" value="UniProtKB-UniRule"/>
</dbReference>
<dbReference type="GO" id="GO:0006508">
    <property type="term" value="P:proteolysis"/>
    <property type="evidence" value="ECO:0007669"/>
    <property type="project" value="UniProtKB-KW"/>
</dbReference>
<evidence type="ECO:0000256" key="4">
    <source>
        <dbReference type="ARBA" id="ARBA00022670"/>
    </source>
</evidence>
<evidence type="ECO:0000313" key="14">
    <source>
        <dbReference type="Proteomes" id="UP000237073"/>
    </source>
</evidence>
<keyword evidence="8 9" id="KW-0472">Membrane</keyword>
<dbReference type="Pfam" id="PF00144">
    <property type="entry name" value="Beta-lactamase"/>
    <property type="match status" value="1"/>
</dbReference>